<reference evidence="2" key="1">
    <citation type="submission" date="2023-01" db="EMBL/GenBank/DDBJ databases">
        <title>Colletotrichum chrysophilum M932 genome sequence.</title>
        <authorList>
            <person name="Baroncelli R."/>
        </authorList>
    </citation>
    <scope>NUCLEOTIDE SEQUENCE</scope>
    <source>
        <strain evidence="2">M932</strain>
    </source>
</reference>
<sequence>MRFRPTTIMGHRVNLLFCTCLSVILVASAARLPNYGVWKGTATFFSAPRSPSERTALLTIRDGKTYHTGPVPTPPPNIDILATLSMEAPDVHDNRIVYWIDRNFTASLVSDSFLLANLKPGYHEIPSSERDPHNAPGLDMVKGGLIDMRKGTFSIHNVLEHVQDIADMMKSFFDPAIEAQADVWVWGQRGEHGKGLAMHHVQMNQGHSGILAKENGRNQDGGVIVRYYDHWEALFIAFPQQAANTDDAGEPVGDVLANIAGRG</sequence>
<protein>
    <submittedName>
        <fullName evidence="2">Uncharacterized protein</fullName>
    </submittedName>
</protein>
<keyword evidence="3" id="KW-1185">Reference proteome</keyword>
<dbReference type="Proteomes" id="UP001243330">
    <property type="component" value="Unassembled WGS sequence"/>
</dbReference>
<accession>A0AAD9EM54</accession>
<dbReference type="EMBL" id="JAQOWY010000051">
    <property type="protein sequence ID" value="KAK1853635.1"/>
    <property type="molecule type" value="Genomic_DNA"/>
</dbReference>
<dbReference type="Pfam" id="PF10042">
    <property type="entry name" value="DUF2278"/>
    <property type="match status" value="1"/>
</dbReference>
<keyword evidence="1" id="KW-0732">Signal</keyword>
<feature type="signal peptide" evidence="1">
    <location>
        <begin position="1"/>
        <end position="29"/>
    </location>
</feature>
<dbReference type="InterPro" id="IPR019268">
    <property type="entry name" value="DUF2278"/>
</dbReference>
<evidence type="ECO:0000313" key="2">
    <source>
        <dbReference type="EMBL" id="KAK1853635.1"/>
    </source>
</evidence>
<feature type="chain" id="PRO_5042127345" evidence="1">
    <location>
        <begin position="30"/>
        <end position="263"/>
    </location>
</feature>
<evidence type="ECO:0000313" key="3">
    <source>
        <dbReference type="Proteomes" id="UP001243330"/>
    </source>
</evidence>
<comment type="caution">
    <text evidence="2">The sequence shown here is derived from an EMBL/GenBank/DDBJ whole genome shotgun (WGS) entry which is preliminary data.</text>
</comment>
<dbReference type="AlphaFoldDB" id="A0AAD9EM54"/>
<gene>
    <name evidence="2" type="ORF">CCHR01_03736</name>
</gene>
<proteinExistence type="predicted"/>
<name>A0AAD9EM54_9PEZI</name>
<organism evidence="2 3">
    <name type="scientific">Colletotrichum chrysophilum</name>
    <dbReference type="NCBI Taxonomy" id="1836956"/>
    <lineage>
        <taxon>Eukaryota</taxon>
        <taxon>Fungi</taxon>
        <taxon>Dikarya</taxon>
        <taxon>Ascomycota</taxon>
        <taxon>Pezizomycotina</taxon>
        <taxon>Sordariomycetes</taxon>
        <taxon>Hypocreomycetidae</taxon>
        <taxon>Glomerellales</taxon>
        <taxon>Glomerellaceae</taxon>
        <taxon>Colletotrichum</taxon>
        <taxon>Colletotrichum gloeosporioides species complex</taxon>
    </lineage>
</organism>
<evidence type="ECO:0000256" key="1">
    <source>
        <dbReference type="SAM" id="SignalP"/>
    </source>
</evidence>